<proteinExistence type="predicted"/>
<gene>
    <name evidence="3" type="ORF">ACFQQG_09160</name>
</gene>
<dbReference type="InterPro" id="IPR039760">
    <property type="entry name" value="MOFRL_protein"/>
</dbReference>
<dbReference type="Gene3D" id="3.40.50.10180">
    <property type="entry name" value="Glycerate kinase, MOFRL-like N-terminal domain"/>
    <property type="match status" value="1"/>
</dbReference>
<dbReference type="InterPro" id="IPR007835">
    <property type="entry name" value="MOFRL"/>
</dbReference>
<dbReference type="RefSeq" id="WP_267164127.1">
    <property type="nucleotide sequence ID" value="NZ_CP112972.1"/>
</dbReference>
<accession>A0ABD5W3X3</accession>
<protein>
    <submittedName>
        <fullName evidence="3">Glycerate kinase</fullName>
    </submittedName>
</protein>
<dbReference type="Pfam" id="PF05161">
    <property type="entry name" value="MOFRL"/>
    <property type="match status" value="1"/>
</dbReference>
<evidence type="ECO:0000313" key="4">
    <source>
        <dbReference type="Proteomes" id="UP001596445"/>
    </source>
</evidence>
<sequence length="441" mass="44192">MIRNREELARTPTAGVAVDALAAGIEAAHPETVVADCVSLDGDTLSVAGNTYDLGAFERVLVVGGGKPAGAVAAALETVLGDRIDDGAVVTSAPVETETIAVHEGTHPLPSEQNIRGTEAVLGLAAEAGPDDLVLAVITGGASALLTAPVPGVSVEDLRAVTEQLLDGGASIDDLNAVRKHLSQVKGGRLARKLAPARTVGVVFSDVVGNPLAVIASGPTAPDRTTYGDAIGVLERYDVDAPGVRAVLEGGVAGERPETPGPEEEVFDEVTNLVLADNRTAVDAAAQVCEAAGYEPLVLSTRIEGEAQQAGRTHAAIAQESLDNGDPAEPPVALLSGGETTVTVTGDGQGGPNQEFALAAGCALESASVVVGSVDTDGIDGASEAAGALVDSSVGGAGALAALERNDAETFLAGRSRLVETGPTGTNVNDLRVVLVGTPEK</sequence>
<dbReference type="GO" id="GO:0016301">
    <property type="term" value="F:kinase activity"/>
    <property type="evidence" value="ECO:0007669"/>
    <property type="project" value="UniProtKB-KW"/>
</dbReference>
<dbReference type="Gene3D" id="3.40.1480.10">
    <property type="entry name" value="MOFRL domain"/>
    <property type="match status" value="1"/>
</dbReference>
<evidence type="ECO:0000259" key="1">
    <source>
        <dbReference type="Pfam" id="PF05161"/>
    </source>
</evidence>
<dbReference type="InterPro" id="IPR025286">
    <property type="entry name" value="MOFRL_assoc_dom"/>
</dbReference>
<dbReference type="Proteomes" id="UP001596445">
    <property type="component" value="Unassembled WGS sequence"/>
</dbReference>
<dbReference type="PANTHER" id="PTHR12227:SF0">
    <property type="entry name" value="GLYCERATE KINASE"/>
    <property type="match status" value="1"/>
</dbReference>
<dbReference type="SUPFAM" id="SSF82544">
    <property type="entry name" value="GckA/TtuD-like"/>
    <property type="match status" value="1"/>
</dbReference>
<dbReference type="InterPro" id="IPR037035">
    <property type="entry name" value="GK-like_C_sf"/>
</dbReference>
<feature type="domain" description="MOFRL-associated" evidence="2">
    <location>
        <begin position="19"/>
        <end position="248"/>
    </location>
</feature>
<dbReference type="PANTHER" id="PTHR12227">
    <property type="entry name" value="GLYCERATE KINASE"/>
    <property type="match status" value="1"/>
</dbReference>
<dbReference type="EMBL" id="JBHSZI010000001">
    <property type="protein sequence ID" value="MFC7058314.1"/>
    <property type="molecule type" value="Genomic_DNA"/>
</dbReference>
<evidence type="ECO:0000313" key="3">
    <source>
        <dbReference type="EMBL" id="MFC7058314.1"/>
    </source>
</evidence>
<dbReference type="InterPro" id="IPR038614">
    <property type="entry name" value="GK_N_sf"/>
</dbReference>
<evidence type="ECO:0000259" key="2">
    <source>
        <dbReference type="Pfam" id="PF13660"/>
    </source>
</evidence>
<dbReference type="AlphaFoldDB" id="A0ABD5W3X3"/>
<keyword evidence="3" id="KW-0808">Transferase</keyword>
<dbReference type="GeneID" id="76630301"/>
<keyword evidence="4" id="KW-1185">Reference proteome</keyword>
<keyword evidence="3" id="KW-0418">Kinase</keyword>
<name>A0ABD5W3X3_9EURY</name>
<comment type="caution">
    <text evidence="3">The sequence shown here is derived from an EMBL/GenBank/DDBJ whole genome shotgun (WGS) entry which is preliminary data.</text>
</comment>
<dbReference type="Pfam" id="PF13660">
    <property type="entry name" value="DUF4147"/>
    <property type="match status" value="1"/>
</dbReference>
<organism evidence="3 4">
    <name type="scientific">Halovenus salina</name>
    <dbReference type="NCBI Taxonomy" id="1510225"/>
    <lineage>
        <taxon>Archaea</taxon>
        <taxon>Methanobacteriati</taxon>
        <taxon>Methanobacteriota</taxon>
        <taxon>Stenosarchaea group</taxon>
        <taxon>Halobacteria</taxon>
        <taxon>Halobacteriales</taxon>
        <taxon>Haloarculaceae</taxon>
        <taxon>Halovenus</taxon>
    </lineage>
</organism>
<feature type="domain" description="MOFRL" evidence="1">
    <location>
        <begin position="332"/>
        <end position="430"/>
    </location>
</feature>
<reference evidence="3 4" key="1">
    <citation type="journal article" date="2019" name="Int. J. Syst. Evol. Microbiol.">
        <title>The Global Catalogue of Microorganisms (GCM) 10K type strain sequencing project: providing services to taxonomists for standard genome sequencing and annotation.</title>
        <authorList>
            <consortium name="The Broad Institute Genomics Platform"/>
            <consortium name="The Broad Institute Genome Sequencing Center for Infectious Disease"/>
            <person name="Wu L."/>
            <person name="Ma J."/>
        </authorList>
    </citation>
    <scope>NUCLEOTIDE SEQUENCE [LARGE SCALE GENOMIC DNA]</scope>
    <source>
        <strain evidence="3 4">JCM 30072</strain>
    </source>
</reference>